<dbReference type="STRING" id="1122198.SAMN02745729_10135"/>
<evidence type="ECO:0000313" key="3">
    <source>
        <dbReference type="Proteomes" id="UP000242469"/>
    </source>
</evidence>
<proteinExistence type="predicted"/>
<keyword evidence="3" id="KW-1185">Reference proteome</keyword>
<dbReference type="Gene3D" id="2.60.40.10">
    <property type="entry name" value="Immunoglobulins"/>
    <property type="match status" value="1"/>
</dbReference>
<evidence type="ECO:0000259" key="1">
    <source>
        <dbReference type="Pfam" id="PF09327"/>
    </source>
</evidence>
<dbReference type="PANTHER" id="PTHR36251:SF2">
    <property type="entry name" value="GIFSY-2 PROPHAGE HOST SPECIFICITY PROTEIN J, PHAGE LAMBDA"/>
    <property type="match status" value="1"/>
</dbReference>
<name>A0A1H3X6B4_9GAMM</name>
<dbReference type="InterPro" id="IPR013783">
    <property type="entry name" value="Ig-like_fold"/>
</dbReference>
<dbReference type="Pfam" id="PF09327">
    <property type="entry name" value="Phage_Tail_Tip"/>
    <property type="match status" value="1"/>
</dbReference>
<dbReference type="AlphaFoldDB" id="A0A1H3X6B4"/>
<gene>
    <name evidence="2" type="ORF">SAMN02745729_10135</name>
</gene>
<dbReference type="InterPro" id="IPR015406">
    <property type="entry name" value="GpJ_CSF"/>
</dbReference>
<dbReference type="PANTHER" id="PTHR36251">
    <property type="entry name" value="FELS-1 PROPHAGE HOST SPECIFICITY PROTEIN-RELATED"/>
    <property type="match status" value="1"/>
</dbReference>
<dbReference type="InterPro" id="IPR053171">
    <property type="entry name" value="Viral_Tip_Attach_Protein"/>
</dbReference>
<protein>
    <recommendedName>
        <fullName evidence="1">Tip attachment protein J central straight fiber domain-containing protein</fullName>
    </recommendedName>
</protein>
<dbReference type="RefSeq" id="WP_091821197.1">
    <property type="nucleotide sequence ID" value="NZ_FNRJ01000001.1"/>
</dbReference>
<accession>A0A1H3X6B4</accession>
<organism evidence="2 3">
    <name type="scientific">Marinobacterium iners DSM 11526</name>
    <dbReference type="NCBI Taxonomy" id="1122198"/>
    <lineage>
        <taxon>Bacteria</taxon>
        <taxon>Pseudomonadati</taxon>
        <taxon>Pseudomonadota</taxon>
        <taxon>Gammaproteobacteria</taxon>
        <taxon>Oceanospirillales</taxon>
        <taxon>Oceanospirillaceae</taxon>
        <taxon>Marinobacterium</taxon>
    </lineage>
</organism>
<dbReference type="EMBL" id="FNRJ01000001">
    <property type="protein sequence ID" value="SDZ94162.1"/>
    <property type="molecule type" value="Genomic_DNA"/>
</dbReference>
<dbReference type="OrthoDB" id="7031561at2"/>
<evidence type="ECO:0000313" key="2">
    <source>
        <dbReference type="EMBL" id="SDZ94162.1"/>
    </source>
</evidence>
<reference evidence="3" key="1">
    <citation type="submission" date="2016-10" db="EMBL/GenBank/DDBJ databases">
        <authorList>
            <person name="Varghese N."/>
            <person name="Submissions S."/>
        </authorList>
    </citation>
    <scope>NUCLEOTIDE SEQUENCE [LARGE SCALE GENOMIC DNA]</scope>
    <source>
        <strain evidence="3">DSM 11526</strain>
    </source>
</reference>
<dbReference type="Proteomes" id="UP000242469">
    <property type="component" value="Unassembled WGS sequence"/>
</dbReference>
<feature type="domain" description="Tip attachment protein J central straight fiber" evidence="1">
    <location>
        <begin position="220"/>
        <end position="314"/>
    </location>
</feature>
<sequence>MKRGLPNVPNSQDRQQLQFQQAIKELVEIGEGVRGDPLDRKVTLRDLLGSGIARIKPGMRPGDAGNILPGIDGKPDMSTPPKPSGVVATPGLGTIFITWDSPRYSNHGYARIYRAGEDNFANAAVIGTAAGTMYVDNLHGSEIDDETGEARTYFYWVVFVSEQGVEGPPHDTNGVSAAPAMDPEYVLKLLEGRLTESQLHEDLTTRLTETDETIIEQKKKIDGLSASYTVKIDANGRVAGYGLSSEPNKAGSNTSRFIINADQFGIFHPSASQQLVFGVFNGKTVMDGAYIRNGTIGTAQIGDAAINSAKIADGSIQSAKIGDAQIGSAKLANIIQSDNYSATKGWAIYRNGIAYFRDIYARGDIEASSLKANSLDIVGEGHIKDLSVSTLKIKGQAVTIPSGAYYLNKVYVGNPASPGQLGFSNFVRVGTAYRLASLYVNSENGRAFINFLGWFRPADFMDNGEPARYNPAHFTLEVRRGNTVVQSKTYSTSQYGQSSIGWGTLFMSWIDESPGNITQEYSVWIYAPTNGAYVQERTLTVIGLKR</sequence>